<name>A0A3B0YGF4_9ZZZZ</name>
<protein>
    <recommendedName>
        <fullName evidence="2">Transposase</fullName>
    </recommendedName>
</protein>
<dbReference type="AlphaFoldDB" id="A0A3B0YGF4"/>
<organism evidence="1">
    <name type="scientific">hydrothermal vent metagenome</name>
    <dbReference type="NCBI Taxonomy" id="652676"/>
    <lineage>
        <taxon>unclassified sequences</taxon>
        <taxon>metagenomes</taxon>
        <taxon>ecological metagenomes</taxon>
    </lineage>
</organism>
<evidence type="ECO:0008006" key="2">
    <source>
        <dbReference type="Google" id="ProtNLM"/>
    </source>
</evidence>
<accession>A0A3B0YGF4</accession>
<dbReference type="EMBL" id="UOFL01000154">
    <property type="protein sequence ID" value="VAW78491.1"/>
    <property type="molecule type" value="Genomic_DNA"/>
</dbReference>
<evidence type="ECO:0000313" key="1">
    <source>
        <dbReference type="EMBL" id="VAW78491.1"/>
    </source>
</evidence>
<sequence>MLFKDAITKTNLLKYYVKTESNALYKEGVRELQSLGYTITAIVCDGRRGLLQSFQGIPIQMCQFHQAAIIRRYLTNNPKMLAAVELKEIVRMMSKTDKESFEGGLQDWHTRWKGFLSERTLNQETGKSSYTHKRLRSAFRSLKTNMKWLFTWYDFIELNIPNTTNAIEGHFADLKNKLRNHNGLSRQRKMKFIDEFLKA</sequence>
<gene>
    <name evidence="1" type="ORF">MNBD_GAMMA12-2006</name>
</gene>
<proteinExistence type="predicted"/>
<reference evidence="1" key="1">
    <citation type="submission" date="2018-06" db="EMBL/GenBank/DDBJ databases">
        <authorList>
            <person name="Zhirakovskaya E."/>
        </authorList>
    </citation>
    <scope>NUCLEOTIDE SEQUENCE</scope>
</reference>